<keyword evidence="4" id="KW-0472">Membrane</keyword>
<dbReference type="AlphaFoldDB" id="A0ABD1XIN7"/>
<dbReference type="PANTHER" id="PTHR12652:SF10">
    <property type="entry name" value="PEROXISOMAL MEMBRANE PROTEIN 11C-RELATED"/>
    <property type="match status" value="1"/>
</dbReference>
<dbReference type="InterPro" id="IPR008733">
    <property type="entry name" value="PEX11"/>
</dbReference>
<accession>A0ABD1XIN7</accession>
<evidence type="ECO:0000256" key="5">
    <source>
        <dbReference type="ARBA" id="ARBA00023140"/>
    </source>
</evidence>
<evidence type="ECO:0000256" key="2">
    <source>
        <dbReference type="ARBA" id="ARBA00008194"/>
    </source>
</evidence>
<dbReference type="Proteomes" id="UP001605036">
    <property type="component" value="Unassembled WGS sequence"/>
</dbReference>
<keyword evidence="7" id="KW-1185">Reference proteome</keyword>
<reference evidence="6 7" key="1">
    <citation type="submission" date="2024-09" db="EMBL/GenBank/DDBJ databases">
        <title>Chromosome-scale assembly of Riccia fluitans.</title>
        <authorList>
            <person name="Paukszto L."/>
            <person name="Sawicki J."/>
            <person name="Karawczyk K."/>
            <person name="Piernik-Szablinska J."/>
            <person name="Szczecinska M."/>
            <person name="Mazdziarz M."/>
        </authorList>
    </citation>
    <scope>NUCLEOTIDE SEQUENCE [LARGE SCALE GENOMIC DNA]</scope>
    <source>
        <strain evidence="6">Rf_01</strain>
        <tissue evidence="6">Aerial parts of the thallus</tissue>
    </source>
</reference>
<protein>
    <recommendedName>
        <fullName evidence="8">Peroxisomal membrane protein 11C</fullName>
    </recommendedName>
</protein>
<evidence type="ECO:0000256" key="1">
    <source>
        <dbReference type="ARBA" id="ARBA00004585"/>
    </source>
</evidence>
<keyword evidence="5" id="KW-0576">Peroxisome</keyword>
<evidence type="ECO:0008006" key="8">
    <source>
        <dbReference type="Google" id="ProtNLM"/>
    </source>
</evidence>
<proteinExistence type="inferred from homology"/>
<dbReference type="GO" id="GO:0044375">
    <property type="term" value="P:regulation of peroxisome size"/>
    <property type="evidence" value="ECO:0007669"/>
    <property type="project" value="UniProtKB-ARBA"/>
</dbReference>
<evidence type="ECO:0000256" key="3">
    <source>
        <dbReference type="ARBA" id="ARBA00022593"/>
    </source>
</evidence>
<name>A0ABD1XIN7_9MARC</name>
<sequence>MATMNVADTSVVDVARKELLFLALYLGKAETRDKICRAIQYGSKFISNGEQGIASNVDKNTSLARKVFRLLKTVNELQALLTPEPKSTPLPIVLLGKSKNVLVGTFLALDQIVWLGRSGIYKNKETTDRLSRISLFCWMAGTFCTTLVELAEISRTSSAVKKVEKELRKATHDNLAVTEVQSLKDARKAHLKKSKARSLNLVKSVLDIFVAAGLLQLAPKTITPRVTGALGFTTSLISCYQLLPPAPAAKAKSS</sequence>
<dbReference type="PANTHER" id="PTHR12652">
    <property type="entry name" value="PEROXISOMAL BIOGENESIS FACTOR 11"/>
    <property type="match status" value="1"/>
</dbReference>
<evidence type="ECO:0000256" key="4">
    <source>
        <dbReference type="ARBA" id="ARBA00023136"/>
    </source>
</evidence>
<evidence type="ECO:0000313" key="7">
    <source>
        <dbReference type="Proteomes" id="UP001605036"/>
    </source>
</evidence>
<dbReference type="GO" id="GO:0005778">
    <property type="term" value="C:peroxisomal membrane"/>
    <property type="evidence" value="ECO:0007669"/>
    <property type="project" value="UniProtKB-SubCell"/>
</dbReference>
<comment type="caution">
    <text evidence="6">The sequence shown here is derived from an EMBL/GenBank/DDBJ whole genome shotgun (WGS) entry which is preliminary data.</text>
</comment>
<comment type="subcellular location">
    <subcellularLocation>
        <location evidence="1">Peroxisome membrane</location>
        <topology evidence="1">Multi-pass membrane protein</topology>
    </subcellularLocation>
</comment>
<dbReference type="Pfam" id="PF05648">
    <property type="entry name" value="PEX11"/>
    <property type="match status" value="1"/>
</dbReference>
<dbReference type="EMBL" id="JBHFFA010000008">
    <property type="protein sequence ID" value="KAL2607766.1"/>
    <property type="molecule type" value="Genomic_DNA"/>
</dbReference>
<dbReference type="GO" id="GO:0042802">
    <property type="term" value="F:identical protein binding"/>
    <property type="evidence" value="ECO:0007669"/>
    <property type="project" value="UniProtKB-ARBA"/>
</dbReference>
<organism evidence="6 7">
    <name type="scientific">Riccia fluitans</name>
    <dbReference type="NCBI Taxonomy" id="41844"/>
    <lineage>
        <taxon>Eukaryota</taxon>
        <taxon>Viridiplantae</taxon>
        <taxon>Streptophyta</taxon>
        <taxon>Embryophyta</taxon>
        <taxon>Marchantiophyta</taxon>
        <taxon>Marchantiopsida</taxon>
        <taxon>Marchantiidae</taxon>
        <taxon>Marchantiales</taxon>
        <taxon>Ricciaceae</taxon>
        <taxon>Riccia</taxon>
    </lineage>
</organism>
<evidence type="ECO:0000313" key="6">
    <source>
        <dbReference type="EMBL" id="KAL2607766.1"/>
    </source>
</evidence>
<keyword evidence="3" id="KW-0962">Peroxisome biogenesis</keyword>
<dbReference type="GO" id="GO:0016559">
    <property type="term" value="P:peroxisome fission"/>
    <property type="evidence" value="ECO:0007669"/>
    <property type="project" value="UniProtKB-ARBA"/>
</dbReference>
<comment type="similarity">
    <text evidence="2">Belongs to the peroxin-11 family.</text>
</comment>
<gene>
    <name evidence="6" type="ORF">R1flu_026339</name>
</gene>